<sequence>TGQTGRHRSLNVVSFSPEPSENMREILQNVSKSHGVSNMRKLGHLNNFIKVLSEIGGEYRVYKQVENNRPDSVVLRGSVKAECKGSKVDLELERGERVEIIAVDAALFPGSVTNSLVAVGNDGLHEGDRMVLACNAIICELALRNPEVVAGRGGLSTLLKNVLDSQQSRINEALITTVLHLLNHPHTRQYVLSTLQIIFSDSYPYLIIWQIFFMCLVL</sequence>
<reference evidence="2" key="1">
    <citation type="submission" date="2025-08" db="UniProtKB">
        <authorList>
            <consortium name="Ensembl"/>
        </authorList>
    </citation>
    <scope>IDENTIFICATION</scope>
</reference>
<evidence type="ECO:0000259" key="1">
    <source>
        <dbReference type="Pfam" id="PF14664"/>
    </source>
</evidence>
<dbReference type="GO" id="GO:0051897">
    <property type="term" value="P:positive regulation of phosphatidylinositol 3-kinase/protein kinase B signal transduction"/>
    <property type="evidence" value="ECO:0007669"/>
    <property type="project" value="TreeGrafter"/>
</dbReference>
<dbReference type="PANTHER" id="PTHR13298:SF11">
    <property type="entry name" value="RAPAMYCIN-INSENSITIVE COMPANION OF MTOR"/>
    <property type="match status" value="1"/>
</dbReference>
<protein>
    <recommendedName>
        <fullName evidence="1">Rapamycin-insensitive companion of mTOR N-terminal domain-containing protein</fullName>
    </recommendedName>
</protein>
<evidence type="ECO:0000313" key="2">
    <source>
        <dbReference type="Ensembl" id="ENSAMXP00005003023.1"/>
    </source>
</evidence>
<dbReference type="InterPro" id="IPR028267">
    <property type="entry name" value="Pianissimo_N"/>
</dbReference>
<dbReference type="PANTHER" id="PTHR13298">
    <property type="entry name" value="CYTOSOLIC REGULATOR PIANISSIMO"/>
    <property type="match status" value="1"/>
</dbReference>
<feature type="domain" description="Rapamycin-insensitive companion of mTOR N-terminal" evidence="1">
    <location>
        <begin position="106"/>
        <end position="196"/>
    </location>
</feature>
<dbReference type="Ensembl" id="ENSAMXT00005003442.1">
    <property type="protein sequence ID" value="ENSAMXP00005003023.1"/>
    <property type="gene ID" value="ENSAMXG00005001867.1"/>
</dbReference>
<dbReference type="GO" id="GO:0038203">
    <property type="term" value="P:TORC2 signaling"/>
    <property type="evidence" value="ECO:0007669"/>
    <property type="project" value="TreeGrafter"/>
</dbReference>
<dbReference type="InterPro" id="IPR028268">
    <property type="entry name" value="Pianissimo_fam"/>
</dbReference>
<name>A0A8B9GX69_ASTMX</name>
<organism evidence="2 3">
    <name type="scientific">Astyanax mexicanus</name>
    <name type="common">Blind cave fish</name>
    <name type="synonym">Astyanax fasciatus mexicanus</name>
    <dbReference type="NCBI Taxonomy" id="7994"/>
    <lineage>
        <taxon>Eukaryota</taxon>
        <taxon>Metazoa</taxon>
        <taxon>Chordata</taxon>
        <taxon>Craniata</taxon>
        <taxon>Vertebrata</taxon>
        <taxon>Euteleostomi</taxon>
        <taxon>Actinopterygii</taxon>
        <taxon>Neopterygii</taxon>
        <taxon>Teleostei</taxon>
        <taxon>Ostariophysi</taxon>
        <taxon>Characiformes</taxon>
        <taxon>Characoidei</taxon>
        <taxon>Acestrorhamphidae</taxon>
        <taxon>Acestrorhamphinae</taxon>
        <taxon>Astyanax</taxon>
    </lineage>
</organism>
<dbReference type="GO" id="GO:0031932">
    <property type="term" value="C:TORC2 complex"/>
    <property type="evidence" value="ECO:0007669"/>
    <property type="project" value="InterPro"/>
</dbReference>
<dbReference type="AlphaFoldDB" id="A0A8B9GX69"/>
<dbReference type="Pfam" id="PF14664">
    <property type="entry name" value="RICTOR_N"/>
    <property type="match status" value="1"/>
</dbReference>
<proteinExistence type="predicted"/>
<dbReference type="GO" id="GO:0043539">
    <property type="term" value="F:protein serine/threonine kinase activator activity"/>
    <property type="evidence" value="ECO:0007669"/>
    <property type="project" value="TreeGrafter"/>
</dbReference>
<evidence type="ECO:0000313" key="3">
    <source>
        <dbReference type="Proteomes" id="UP000694621"/>
    </source>
</evidence>
<accession>A0A8B9GX69</accession>
<dbReference type="Proteomes" id="UP000694621">
    <property type="component" value="Unplaced"/>
</dbReference>